<keyword evidence="1" id="KW-1133">Transmembrane helix</keyword>
<evidence type="ECO:0000313" key="3">
    <source>
        <dbReference type="Proteomes" id="UP000009186"/>
    </source>
</evidence>
<keyword evidence="3" id="KW-1185">Reference proteome</keyword>
<evidence type="ECO:0008006" key="4">
    <source>
        <dbReference type="Google" id="ProtNLM"/>
    </source>
</evidence>
<gene>
    <name evidence="2" type="ordered locus">FBFL15_1529</name>
</gene>
<evidence type="ECO:0000313" key="2">
    <source>
        <dbReference type="EMBL" id="CCB69594.1"/>
    </source>
</evidence>
<dbReference type="AlphaFoldDB" id="G2Z134"/>
<dbReference type="KEGG" id="fbr:FBFL15_1529"/>
<dbReference type="HOGENOM" id="CLU_1052222_0_0_10"/>
<evidence type="ECO:0000256" key="1">
    <source>
        <dbReference type="SAM" id="Phobius"/>
    </source>
</evidence>
<proteinExistence type="predicted"/>
<protein>
    <recommendedName>
        <fullName evidence="4">Acyl esterase</fullName>
    </recommendedName>
</protein>
<accession>G2Z134</accession>
<dbReference type="EMBL" id="FQ859183">
    <property type="protein sequence ID" value="CCB69594.1"/>
    <property type="molecule type" value="Genomic_DNA"/>
</dbReference>
<dbReference type="Gene3D" id="3.90.550.10">
    <property type="entry name" value="Spore Coat Polysaccharide Biosynthesis Protein SpsA, Chain A"/>
    <property type="match status" value="1"/>
</dbReference>
<organism evidence="2 3">
    <name type="scientific">Flavobacterium branchiophilum (strain FL-15)</name>
    <dbReference type="NCBI Taxonomy" id="1034807"/>
    <lineage>
        <taxon>Bacteria</taxon>
        <taxon>Pseudomonadati</taxon>
        <taxon>Bacteroidota</taxon>
        <taxon>Flavobacteriia</taxon>
        <taxon>Flavobacteriales</taxon>
        <taxon>Flavobacteriaceae</taxon>
        <taxon>Flavobacterium</taxon>
    </lineage>
</organism>
<name>G2Z134_FLABF</name>
<dbReference type="SUPFAM" id="SSF53448">
    <property type="entry name" value="Nucleotide-diphospho-sugar transferases"/>
    <property type="match status" value="1"/>
</dbReference>
<keyword evidence="1" id="KW-0472">Membrane</keyword>
<sequence length="272" mass="31631">MQQNMTEIQVITKEKTYKYDFSICTLVTKNSEYLEMMHSFIAKGFTKDNSEFLKIDNTQGCTFDAYQGLNRFLQEAQGKYIILCHQDIILHDHDIQYLQQLINEIEVKDKNWAILSNAGGINLKWIATHITQGNGRIITEKYLPLKVKTVDENFILVKNAANLSLSNNLSGFHFYGTDICLIADVLGFTSYVIGFNLIHKSNGKIDDSFYKSLKNIKQKYKFAFRNRFITTTFSRIYFSGTSFLFLLNNSSLVLFLVRQYYKFFTKKKDYSV</sequence>
<dbReference type="STRING" id="1034807.FBFL15_1529"/>
<feature type="transmembrane region" description="Helical" evidence="1">
    <location>
        <begin position="236"/>
        <end position="257"/>
    </location>
</feature>
<keyword evidence="1" id="KW-0812">Transmembrane</keyword>
<dbReference type="Proteomes" id="UP000009186">
    <property type="component" value="Chromosome"/>
</dbReference>
<reference evidence="2 3" key="1">
    <citation type="journal article" date="2011" name="Appl. Environ. Microbiol.">
        <title>Complete genome sequence of the fish pathogen Flavobacterium branchiophilum.</title>
        <authorList>
            <consortium name="1:IP"/>
            <consortium name="Microbial Evolutionary Genomics,F-75015 Paris"/>
            <consortium name="France 2:CNRS"/>
            <consortium name="URA2171"/>
            <consortium name="F-75015 Paris,France 3:Unite de Virologie et Immunologie Mol."/>
            <consortium name="INRA,78352 Jouy en Josas Cedex"/>
            <consortium name="France. 4:Unite de Mathemathique"/>
            <consortium name="Informatique et Genome,INRA"/>
            <consortium name="78352 Jouy en Josas Cedex"/>
            <consortium name="France. 5:CEA/Genoscope"/>
            <consortium name="Evry"/>
            <consortium name="France"/>
            <person name="Touchon M."/>
            <person name="Barbier P."/>
            <person name="Bernardet J.F."/>
            <person name="Loux V."/>
            <person name="Vacherie B."/>
            <person name="Barbe V."/>
            <person name="Rocha E.P."/>
            <person name="Duchaud E."/>
        </authorList>
    </citation>
    <scope>NUCLEOTIDE SEQUENCE [LARGE SCALE GENOMIC DNA]</scope>
    <source>
        <strain evidence="2 3">FL-15</strain>
    </source>
</reference>
<dbReference type="InterPro" id="IPR029044">
    <property type="entry name" value="Nucleotide-diphossugar_trans"/>
</dbReference>
<dbReference type="eggNOG" id="COG1216">
    <property type="taxonomic scope" value="Bacteria"/>
</dbReference>